<dbReference type="EMBL" id="MHWE01000006">
    <property type="protein sequence ID" value="OHB04472.1"/>
    <property type="molecule type" value="Genomic_DNA"/>
</dbReference>
<dbReference type="GO" id="GO:0006465">
    <property type="term" value="P:signal peptide processing"/>
    <property type="evidence" value="ECO:0007669"/>
    <property type="project" value="TreeGrafter"/>
</dbReference>
<feature type="transmembrane region" description="Helical" evidence="7">
    <location>
        <begin position="257"/>
        <end position="279"/>
    </location>
</feature>
<dbReference type="AlphaFoldDB" id="A0A1G2U6C4"/>
<comment type="similarity">
    <text evidence="2">Belongs to the peptidase A24 family.</text>
</comment>
<comment type="subcellular location">
    <subcellularLocation>
        <location evidence="1">Cell membrane</location>
        <topology evidence="1">Multi-pass membrane protein</topology>
    </subcellularLocation>
</comment>
<evidence type="ECO:0000259" key="9">
    <source>
        <dbReference type="Pfam" id="PF06750"/>
    </source>
</evidence>
<evidence type="ECO:0000256" key="7">
    <source>
        <dbReference type="SAM" id="Phobius"/>
    </source>
</evidence>
<feature type="transmembrane region" description="Helical" evidence="7">
    <location>
        <begin position="76"/>
        <end position="95"/>
    </location>
</feature>
<dbReference type="InterPro" id="IPR050882">
    <property type="entry name" value="Prepilin_peptidase/N-MTase"/>
</dbReference>
<feature type="transmembrane region" description="Helical" evidence="7">
    <location>
        <begin position="132"/>
        <end position="153"/>
    </location>
</feature>
<sequence length="280" mass="30706">MNISGDLAAIFSFVLGAIVGSFLNVLILRYNTGLGIYGRSRCFSCGSPLRWYDLIPIVSFLALRSRCRYCGAKISVQYPIVELFSGLLFALFFIFARNNTFSISLFIPYLICLWFIASVLIFTLVYDLKHKIIPDSASIALAVVAIVFSVLTIGASQALFINLITALIISLIFASFWFISRGRAMGLGDAKLVFGLAVFLGYPMSISATVVAFWIGAAYALIIIAMDKASRIVATGGGDFQLSYSSKQITMKSELPFGPFLIIAALIVFFFEINAFVLFL</sequence>
<keyword evidence="4 7" id="KW-0812">Transmembrane</keyword>
<dbReference type="GO" id="GO:0004190">
    <property type="term" value="F:aspartic-type endopeptidase activity"/>
    <property type="evidence" value="ECO:0007669"/>
    <property type="project" value="InterPro"/>
</dbReference>
<evidence type="ECO:0000256" key="2">
    <source>
        <dbReference type="ARBA" id="ARBA00005801"/>
    </source>
</evidence>
<accession>A0A1G2U6C4</accession>
<feature type="domain" description="Prepilin type IV endopeptidase peptidase" evidence="8">
    <location>
        <begin position="114"/>
        <end position="221"/>
    </location>
</feature>
<protein>
    <recommendedName>
        <fullName evidence="12">Prepilin peptidase</fullName>
    </recommendedName>
</protein>
<gene>
    <name evidence="10" type="ORF">A3B14_03505</name>
</gene>
<dbReference type="InterPro" id="IPR010627">
    <property type="entry name" value="Prepilin_pept_A24_N"/>
</dbReference>
<evidence type="ECO:0000256" key="5">
    <source>
        <dbReference type="ARBA" id="ARBA00022989"/>
    </source>
</evidence>
<evidence type="ECO:0000313" key="10">
    <source>
        <dbReference type="EMBL" id="OHB04472.1"/>
    </source>
</evidence>
<dbReference type="PANTHER" id="PTHR30487">
    <property type="entry name" value="TYPE 4 PREPILIN-LIKE PROTEINS LEADER PEPTIDE-PROCESSING ENZYME"/>
    <property type="match status" value="1"/>
</dbReference>
<dbReference type="Gene3D" id="1.20.120.1220">
    <property type="match status" value="1"/>
</dbReference>
<dbReference type="Pfam" id="PF06750">
    <property type="entry name" value="A24_N_bact"/>
    <property type="match status" value="1"/>
</dbReference>
<dbReference type="GO" id="GO:0005886">
    <property type="term" value="C:plasma membrane"/>
    <property type="evidence" value="ECO:0007669"/>
    <property type="project" value="UniProtKB-SubCell"/>
</dbReference>
<evidence type="ECO:0000259" key="8">
    <source>
        <dbReference type="Pfam" id="PF01478"/>
    </source>
</evidence>
<feature type="transmembrane region" description="Helical" evidence="7">
    <location>
        <begin position="101"/>
        <end position="125"/>
    </location>
</feature>
<evidence type="ECO:0000256" key="4">
    <source>
        <dbReference type="ARBA" id="ARBA00022692"/>
    </source>
</evidence>
<organism evidence="10 11">
    <name type="scientific">Candidatus Zambryskibacteria bacterium RIFCSPLOWO2_01_FULL_45_21</name>
    <dbReference type="NCBI Taxonomy" id="1802761"/>
    <lineage>
        <taxon>Bacteria</taxon>
        <taxon>Candidatus Zambryskiibacteriota</taxon>
    </lineage>
</organism>
<reference evidence="10 11" key="1">
    <citation type="journal article" date="2016" name="Nat. Commun.">
        <title>Thousands of microbial genomes shed light on interconnected biogeochemical processes in an aquifer system.</title>
        <authorList>
            <person name="Anantharaman K."/>
            <person name="Brown C.T."/>
            <person name="Hug L.A."/>
            <person name="Sharon I."/>
            <person name="Castelle C.J."/>
            <person name="Probst A.J."/>
            <person name="Thomas B.C."/>
            <person name="Singh A."/>
            <person name="Wilkins M.J."/>
            <person name="Karaoz U."/>
            <person name="Brodie E.L."/>
            <person name="Williams K.H."/>
            <person name="Hubbard S.S."/>
            <person name="Banfield J.F."/>
        </authorList>
    </citation>
    <scope>NUCLEOTIDE SEQUENCE [LARGE SCALE GENOMIC DNA]</scope>
</reference>
<dbReference type="PANTHER" id="PTHR30487:SF0">
    <property type="entry name" value="PREPILIN LEADER PEPTIDASE_N-METHYLTRANSFERASE-RELATED"/>
    <property type="match status" value="1"/>
</dbReference>
<proteinExistence type="inferred from homology"/>
<dbReference type="InterPro" id="IPR000045">
    <property type="entry name" value="Prepilin_IV_endopep_pep"/>
</dbReference>
<evidence type="ECO:0000256" key="3">
    <source>
        <dbReference type="ARBA" id="ARBA00022475"/>
    </source>
</evidence>
<feature type="transmembrane region" description="Helical" evidence="7">
    <location>
        <begin position="159"/>
        <end position="180"/>
    </location>
</feature>
<dbReference type="Proteomes" id="UP000176800">
    <property type="component" value="Unassembled WGS sequence"/>
</dbReference>
<name>A0A1G2U6C4_9BACT</name>
<evidence type="ECO:0000313" key="11">
    <source>
        <dbReference type="Proteomes" id="UP000176800"/>
    </source>
</evidence>
<keyword evidence="6 7" id="KW-0472">Membrane</keyword>
<keyword evidence="3" id="KW-1003">Cell membrane</keyword>
<feature type="transmembrane region" description="Helical" evidence="7">
    <location>
        <begin position="7"/>
        <end position="28"/>
    </location>
</feature>
<keyword evidence="5 7" id="KW-1133">Transmembrane helix</keyword>
<feature type="transmembrane region" description="Helical" evidence="7">
    <location>
        <begin position="192"/>
        <end position="225"/>
    </location>
</feature>
<feature type="domain" description="Prepilin peptidase A24 N-terminal" evidence="9">
    <location>
        <begin position="14"/>
        <end position="94"/>
    </location>
</feature>
<evidence type="ECO:0000256" key="1">
    <source>
        <dbReference type="ARBA" id="ARBA00004651"/>
    </source>
</evidence>
<evidence type="ECO:0008006" key="12">
    <source>
        <dbReference type="Google" id="ProtNLM"/>
    </source>
</evidence>
<dbReference type="Pfam" id="PF01478">
    <property type="entry name" value="Peptidase_A24"/>
    <property type="match status" value="1"/>
</dbReference>
<comment type="caution">
    <text evidence="10">The sequence shown here is derived from an EMBL/GenBank/DDBJ whole genome shotgun (WGS) entry which is preliminary data.</text>
</comment>
<evidence type="ECO:0000256" key="6">
    <source>
        <dbReference type="ARBA" id="ARBA00023136"/>
    </source>
</evidence>